<comment type="similarity">
    <text evidence="2 10">Belongs to the CobT family.</text>
</comment>
<keyword evidence="7 10" id="KW-0808">Transferase</keyword>
<evidence type="ECO:0000256" key="7">
    <source>
        <dbReference type="ARBA" id="ARBA00022679"/>
    </source>
</evidence>
<dbReference type="InterPro" id="IPR003200">
    <property type="entry name" value="Nict_dMeBzImd_PRibTrfase"/>
</dbReference>
<dbReference type="SUPFAM" id="SSF52733">
    <property type="entry name" value="Nicotinate mononucleotide:5,6-dimethylbenzimidazole phosphoribosyltransferase (CobT)"/>
    <property type="match status" value="1"/>
</dbReference>
<evidence type="ECO:0000256" key="5">
    <source>
        <dbReference type="ARBA" id="ARBA00022573"/>
    </source>
</evidence>
<dbReference type="EMBL" id="JAVDVX010000008">
    <property type="protein sequence ID" value="MDR7091885.1"/>
    <property type="molecule type" value="Genomic_DNA"/>
</dbReference>
<dbReference type="NCBIfam" id="TIGR03160">
    <property type="entry name" value="cobT_DBIPRT"/>
    <property type="match status" value="1"/>
</dbReference>
<evidence type="ECO:0000256" key="1">
    <source>
        <dbReference type="ARBA" id="ARBA00005049"/>
    </source>
</evidence>
<protein>
    <recommendedName>
        <fullName evidence="4 10">Nicotinate-nucleotide--dimethylbenzimidazole phosphoribosyltransferase</fullName>
        <shortName evidence="10">NN:DBI PRT</shortName>
        <ecNumber evidence="3 10">2.4.2.21</ecNumber>
    </recommendedName>
    <alternativeName>
        <fullName evidence="8 10">N(1)-alpha-phosphoribosyltransferase</fullName>
    </alternativeName>
</protein>
<dbReference type="EC" id="2.4.2.21" evidence="3 10"/>
<comment type="pathway">
    <text evidence="1 10">Nucleoside biosynthesis; alpha-ribazole biosynthesis; alpha-ribazole from 5,6-dimethylbenzimidazole: step 1/2.</text>
</comment>
<evidence type="ECO:0000313" key="11">
    <source>
        <dbReference type="EMBL" id="MDR7091885.1"/>
    </source>
</evidence>
<evidence type="ECO:0000256" key="4">
    <source>
        <dbReference type="ARBA" id="ARBA00015486"/>
    </source>
</evidence>
<organism evidence="11 12">
    <name type="scientific">Cellvibrio fibrivorans</name>
    <dbReference type="NCBI Taxonomy" id="126350"/>
    <lineage>
        <taxon>Bacteria</taxon>
        <taxon>Pseudomonadati</taxon>
        <taxon>Pseudomonadota</taxon>
        <taxon>Gammaproteobacteria</taxon>
        <taxon>Cellvibrionales</taxon>
        <taxon>Cellvibrionaceae</taxon>
        <taxon>Cellvibrio</taxon>
    </lineage>
</organism>
<evidence type="ECO:0000256" key="10">
    <source>
        <dbReference type="HAMAP-Rule" id="MF_00230"/>
    </source>
</evidence>
<keyword evidence="6 10" id="KW-0328">Glycosyltransferase</keyword>
<gene>
    <name evidence="10" type="primary">cobT</name>
    <name evidence="11" type="ORF">J2X05_003923</name>
</gene>
<dbReference type="Pfam" id="PF02277">
    <property type="entry name" value="DBI_PRT"/>
    <property type="match status" value="1"/>
</dbReference>
<evidence type="ECO:0000256" key="6">
    <source>
        <dbReference type="ARBA" id="ARBA00022676"/>
    </source>
</evidence>
<name>A0ABU1V3A5_9GAMM</name>
<reference evidence="11 12" key="1">
    <citation type="submission" date="2023-07" db="EMBL/GenBank/DDBJ databases">
        <title>Sorghum-associated microbial communities from plants grown in Nebraska, USA.</title>
        <authorList>
            <person name="Schachtman D."/>
        </authorList>
    </citation>
    <scope>NUCLEOTIDE SEQUENCE [LARGE SCALE GENOMIC DNA]</scope>
    <source>
        <strain evidence="11 12">BE190</strain>
    </source>
</reference>
<comment type="function">
    <text evidence="10">Catalyzes the synthesis of alpha-ribazole-5'-phosphate from nicotinate mononucleotide (NAMN) and 5,6-dimethylbenzimidazole (DMB).</text>
</comment>
<dbReference type="InterPro" id="IPR036087">
    <property type="entry name" value="Nict_dMeBzImd_PRibTrfase_sf"/>
</dbReference>
<evidence type="ECO:0000256" key="3">
    <source>
        <dbReference type="ARBA" id="ARBA00011991"/>
    </source>
</evidence>
<dbReference type="RefSeq" id="WP_310075660.1">
    <property type="nucleotide sequence ID" value="NZ_JAVDVX010000008.1"/>
</dbReference>
<evidence type="ECO:0000256" key="8">
    <source>
        <dbReference type="ARBA" id="ARBA00030686"/>
    </source>
</evidence>
<feature type="active site" description="Proton acceptor" evidence="10">
    <location>
        <position position="313"/>
    </location>
</feature>
<evidence type="ECO:0000256" key="9">
    <source>
        <dbReference type="ARBA" id="ARBA00047340"/>
    </source>
</evidence>
<dbReference type="Proteomes" id="UP001253595">
    <property type="component" value="Unassembled WGS sequence"/>
</dbReference>
<dbReference type="HAMAP" id="MF_00230">
    <property type="entry name" value="CobT"/>
    <property type="match status" value="1"/>
</dbReference>
<comment type="caution">
    <text evidence="11">The sequence shown here is derived from an EMBL/GenBank/DDBJ whole genome shotgun (WGS) entry which is preliminary data.</text>
</comment>
<sequence>MTFDWQIAPLNRDLIPEIQERIDQKTKPLGALGQLEQLALQIALVQQRKRLSIERPLMLVFAADHGIAEEGVSIAPSSVTQQMVRNFLAGGAAINCFCRTNHIPLKVIDAGIKDEIKPAPSALIAQRIAAGTRNFAHEPAMTLAQAERALILGKEFAEGEIAAGSNLLAFGEMGIGNSSSAAAILAAISNAPVETCVGLGTGINDQQLAKKIALVTQAVARIEDKSPLTILCEVGGFEIAQICGAMLATAQAGRLIVVDGFIVTAAALLAVTINPHARDYMIFAHQSEEAGHQLMLRLLDAKPLLNLGLRLGEGTGAALAMPIIQAAVSFYNQMATFESAGVKV</sequence>
<keyword evidence="5 10" id="KW-0169">Cobalamin biosynthesis</keyword>
<accession>A0ABU1V3A5</accession>
<dbReference type="Gene3D" id="1.10.1610.10">
    <property type="match status" value="1"/>
</dbReference>
<dbReference type="NCBIfam" id="NF000996">
    <property type="entry name" value="PRK00105.1"/>
    <property type="match status" value="1"/>
</dbReference>
<evidence type="ECO:0000313" key="12">
    <source>
        <dbReference type="Proteomes" id="UP001253595"/>
    </source>
</evidence>
<proteinExistence type="inferred from homology"/>
<dbReference type="Gene3D" id="3.40.50.10210">
    <property type="match status" value="1"/>
</dbReference>
<dbReference type="InterPro" id="IPR017846">
    <property type="entry name" value="Nict_dMeBzImd_PRibTrfase_bact"/>
</dbReference>
<dbReference type="PANTHER" id="PTHR43463:SF1">
    <property type="entry name" value="NICOTINATE-NUCLEOTIDE--DIMETHYLBENZIMIDAZOLE PHOSPHORIBOSYLTRANSFERASE"/>
    <property type="match status" value="1"/>
</dbReference>
<keyword evidence="12" id="KW-1185">Reference proteome</keyword>
<evidence type="ECO:0000256" key="2">
    <source>
        <dbReference type="ARBA" id="ARBA00007110"/>
    </source>
</evidence>
<dbReference type="InterPro" id="IPR023195">
    <property type="entry name" value="Nict_dMeBzImd_PRibTrfase_N"/>
</dbReference>
<dbReference type="PANTHER" id="PTHR43463">
    <property type="entry name" value="NICOTINATE-NUCLEOTIDE--DIMETHYLBENZIMIDAZOLE PHOSPHORIBOSYLTRANSFERASE"/>
    <property type="match status" value="1"/>
</dbReference>
<dbReference type="CDD" id="cd02439">
    <property type="entry name" value="DMB-PRT_CobT"/>
    <property type="match status" value="1"/>
</dbReference>
<dbReference type="GO" id="GO:0008939">
    <property type="term" value="F:nicotinate-nucleotide-dimethylbenzimidazole phosphoribosyltransferase activity"/>
    <property type="evidence" value="ECO:0007669"/>
    <property type="project" value="UniProtKB-EC"/>
</dbReference>
<comment type="catalytic activity">
    <reaction evidence="9 10">
        <text>5,6-dimethylbenzimidazole + nicotinate beta-D-ribonucleotide = alpha-ribazole 5'-phosphate + nicotinate + H(+)</text>
        <dbReference type="Rhea" id="RHEA:11196"/>
        <dbReference type="ChEBI" id="CHEBI:15378"/>
        <dbReference type="ChEBI" id="CHEBI:15890"/>
        <dbReference type="ChEBI" id="CHEBI:32544"/>
        <dbReference type="ChEBI" id="CHEBI:57502"/>
        <dbReference type="ChEBI" id="CHEBI:57918"/>
        <dbReference type="EC" id="2.4.2.21"/>
    </reaction>
</comment>